<evidence type="ECO:0000313" key="4">
    <source>
        <dbReference type="RefSeq" id="XP_033570147.1"/>
    </source>
</evidence>
<evidence type="ECO:0000259" key="1">
    <source>
        <dbReference type="Pfam" id="PF00171"/>
    </source>
</evidence>
<protein>
    <recommendedName>
        <fullName evidence="1">Aldehyde dehydrogenase domain-containing protein</fullName>
    </recommendedName>
</protein>
<dbReference type="InterPro" id="IPR016163">
    <property type="entry name" value="Ald_DH_C"/>
</dbReference>
<dbReference type="Proteomes" id="UP000504636">
    <property type="component" value="Unplaced"/>
</dbReference>
<dbReference type="Gene3D" id="3.40.309.10">
    <property type="entry name" value="Aldehyde Dehydrogenase, Chain A, domain 2"/>
    <property type="match status" value="1"/>
</dbReference>
<dbReference type="InterPro" id="IPR016161">
    <property type="entry name" value="Ald_DH/histidinol_DH"/>
</dbReference>
<name>A0A6A6Y3T6_9PEZI</name>
<evidence type="ECO:0000313" key="3">
    <source>
        <dbReference type="Proteomes" id="UP000504636"/>
    </source>
</evidence>
<reference evidence="2 4" key="1">
    <citation type="journal article" date="2020" name="Stud. Mycol.">
        <title>101 Dothideomycetes genomes: a test case for predicting lifestyles and emergence of pathogens.</title>
        <authorList>
            <person name="Haridas S."/>
            <person name="Albert R."/>
            <person name="Binder M."/>
            <person name="Bloem J."/>
            <person name="Labutti K."/>
            <person name="Salamov A."/>
            <person name="Andreopoulos B."/>
            <person name="Baker S."/>
            <person name="Barry K."/>
            <person name="Bills G."/>
            <person name="Bluhm B."/>
            <person name="Cannon C."/>
            <person name="Castanera R."/>
            <person name="Culley D."/>
            <person name="Daum C."/>
            <person name="Ezra D."/>
            <person name="Gonzalez J."/>
            <person name="Henrissat B."/>
            <person name="Kuo A."/>
            <person name="Liang C."/>
            <person name="Lipzen A."/>
            <person name="Lutzoni F."/>
            <person name="Magnuson J."/>
            <person name="Mondo S."/>
            <person name="Nolan M."/>
            <person name="Ohm R."/>
            <person name="Pangilinan J."/>
            <person name="Park H.-J."/>
            <person name="Ramirez L."/>
            <person name="Alfaro M."/>
            <person name="Sun H."/>
            <person name="Tritt A."/>
            <person name="Yoshinaga Y."/>
            <person name="Zwiers L.-H."/>
            <person name="Turgeon B."/>
            <person name="Goodwin S."/>
            <person name="Spatafora J."/>
            <person name="Crous P."/>
            <person name="Grigoriev I."/>
        </authorList>
    </citation>
    <scope>NUCLEOTIDE SEQUENCE</scope>
    <source>
        <strain evidence="2 4">CBS 304.34</strain>
    </source>
</reference>
<proteinExistence type="predicted"/>
<keyword evidence="3" id="KW-1185">Reference proteome</keyword>
<accession>A0A6A6Y3T6</accession>
<dbReference type="InterPro" id="IPR015590">
    <property type="entry name" value="Aldehyde_DH_dom"/>
</dbReference>
<dbReference type="Pfam" id="PF00171">
    <property type="entry name" value="Aldedh"/>
    <property type="match status" value="1"/>
</dbReference>
<gene>
    <name evidence="2 4" type="ORF">BDZ99DRAFT_176025</name>
</gene>
<dbReference type="GO" id="GO:0016620">
    <property type="term" value="F:oxidoreductase activity, acting on the aldehyde or oxo group of donors, NAD or NADP as acceptor"/>
    <property type="evidence" value="ECO:0007669"/>
    <property type="project" value="InterPro"/>
</dbReference>
<dbReference type="SUPFAM" id="SSF53720">
    <property type="entry name" value="ALDH-like"/>
    <property type="match status" value="1"/>
</dbReference>
<sequence>MFPDAELDHAAQSGASFIALSGQGCVLGTRIYVHEDIAEAYLGRTQNGALILFPSSLAL</sequence>
<organism evidence="2">
    <name type="scientific">Mytilinidion resinicola</name>
    <dbReference type="NCBI Taxonomy" id="574789"/>
    <lineage>
        <taxon>Eukaryota</taxon>
        <taxon>Fungi</taxon>
        <taxon>Dikarya</taxon>
        <taxon>Ascomycota</taxon>
        <taxon>Pezizomycotina</taxon>
        <taxon>Dothideomycetes</taxon>
        <taxon>Pleosporomycetidae</taxon>
        <taxon>Mytilinidiales</taxon>
        <taxon>Mytilinidiaceae</taxon>
        <taxon>Mytilinidion</taxon>
    </lineage>
</organism>
<dbReference type="GeneID" id="54453902"/>
<feature type="domain" description="Aldehyde dehydrogenase" evidence="1">
    <location>
        <begin position="2"/>
        <end position="46"/>
    </location>
</feature>
<reference evidence="4" key="3">
    <citation type="submission" date="2025-04" db="UniProtKB">
        <authorList>
            <consortium name="RefSeq"/>
        </authorList>
    </citation>
    <scope>IDENTIFICATION</scope>
    <source>
        <strain evidence="4">CBS 304.34</strain>
    </source>
</reference>
<dbReference type="AlphaFoldDB" id="A0A6A6Y3T6"/>
<dbReference type="EMBL" id="MU003719">
    <property type="protein sequence ID" value="KAF2803183.1"/>
    <property type="molecule type" value="Genomic_DNA"/>
</dbReference>
<evidence type="ECO:0000313" key="2">
    <source>
        <dbReference type="EMBL" id="KAF2803183.1"/>
    </source>
</evidence>
<dbReference type="RefSeq" id="XP_033570147.1">
    <property type="nucleotide sequence ID" value="XM_033713009.1"/>
</dbReference>
<reference evidence="4" key="2">
    <citation type="submission" date="2020-04" db="EMBL/GenBank/DDBJ databases">
        <authorList>
            <consortium name="NCBI Genome Project"/>
        </authorList>
    </citation>
    <scope>NUCLEOTIDE SEQUENCE</scope>
    <source>
        <strain evidence="4">CBS 304.34</strain>
    </source>
</reference>